<sequence>MNHDDDELFRRLEAELDLTGDPDAGAVLDLSKARAARHGSPDSPADPGPDSTPDRSPDSDPDGSVYLPADESAVRLVDSPAPTGPGWWARARAAKPRPVLPAWATSRTEFETAALWLAKHTLHSLAFHAVRLPWYAAVLALRAPGGFFTVLARLLRWAWDSESEALRQVAATRNDPDDYLKLSHLRDGRVRSRWILLGLGLALGPVLALIAYVVLPSWAFTLAAAAILAAFGWVNIPKDKPLISRAVVATEVERLTSTVVERALGALGIAEINKALGKGGEGIRFPAPITRDGPGWRADVDLPYGVTVTDILDRRDRLASGLRRPLGCVWPEPVPDEHAGRMMLWVGDRALNQVPPNAGPLAKAAQTSLFQPIPFGTDQRGRPVTLSLMYDNVLIGAMPGMGKTFSLRVPLLAAALDPTAELLVWELKGTGDLAPLREVAADYGSGPDDDTKAAALQSIRYVYAELERRAKVISGLPKELCPENKVTAQLAAKKSLGLHPLVLAVDECQELFADEKVGKEAGALCTAIIKRGRALGVMLLLATQRPDRDSLPTAISANVGTRYCLRVMGQVENDMVLGTSAYKNGIRATSFVKKDKGIGYLVGAGDDPQIVRSYYIDTPAAEAICKRARAARIAAGTLAGIAAGQTPQRGDRHDTLLDDILAVVPPSEPKVWSETLAARLAELRPEVYDGWTPEQVASALAPMGVETIQINRRIDGKNVNRRGIQRSDISDAVTKRDRNRDAG</sequence>
<proteinExistence type="predicted"/>
<comment type="caution">
    <text evidence="7">The sequence shown here is derived from an EMBL/GenBank/DDBJ whole genome shotgun (WGS) entry which is preliminary data.</text>
</comment>
<dbReference type="InterPro" id="IPR027417">
    <property type="entry name" value="P-loop_NTPase"/>
</dbReference>
<name>A0ABW1GD37_9ACTN</name>
<feature type="region of interest" description="Disordered" evidence="4">
    <location>
        <begin position="719"/>
        <end position="743"/>
    </location>
</feature>
<feature type="domain" description="FtsK" evidence="6">
    <location>
        <begin position="381"/>
        <end position="574"/>
    </location>
</feature>
<evidence type="ECO:0000313" key="7">
    <source>
        <dbReference type="EMBL" id="MFC5911755.1"/>
    </source>
</evidence>
<dbReference type="EMBL" id="JBHSQJ010000244">
    <property type="protein sequence ID" value="MFC5911755.1"/>
    <property type="molecule type" value="Genomic_DNA"/>
</dbReference>
<dbReference type="PROSITE" id="PS50901">
    <property type="entry name" value="FTSK"/>
    <property type="match status" value="1"/>
</dbReference>
<dbReference type="Proteomes" id="UP001596174">
    <property type="component" value="Unassembled WGS sequence"/>
</dbReference>
<keyword evidence="2 3" id="KW-0067">ATP-binding</keyword>
<evidence type="ECO:0000256" key="1">
    <source>
        <dbReference type="ARBA" id="ARBA00022741"/>
    </source>
</evidence>
<dbReference type="GO" id="GO:0051301">
    <property type="term" value="P:cell division"/>
    <property type="evidence" value="ECO:0007669"/>
    <property type="project" value="UniProtKB-KW"/>
</dbReference>
<evidence type="ECO:0000313" key="8">
    <source>
        <dbReference type="Proteomes" id="UP001596174"/>
    </source>
</evidence>
<feature type="compositionally biased region" description="Low complexity" evidence="4">
    <location>
        <begin position="41"/>
        <end position="51"/>
    </location>
</feature>
<dbReference type="PANTHER" id="PTHR22683">
    <property type="entry name" value="SPORULATION PROTEIN RELATED"/>
    <property type="match status" value="1"/>
</dbReference>
<evidence type="ECO:0000256" key="5">
    <source>
        <dbReference type="SAM" id="Phobius"/>
    </source>
</evidence>
<dbReference type="SUPFAM" id="SSF52540">
    <property type="entry name" value="P-loop containing nucleoside triphosphate hydrolases"/>
    <property type="match status" value="1"/>
</dbReference>
<dbReference type="RefSeq" id="WP_380591255.1">
    <property type="nucleotide sequence ID" value="NZ_JBHSQJ010000244.1"/>
</dbReference>
<evidence type="ECO:0000256" key="4">
    <source>
        <dbReference type="SAM" id="MobiDB-lite"/>
    </source>
</evidence>
<gene>
    <name evidence="7" type="ORF">ACFP3V_31695</name>
</gene>
<dbReference type="InterPro" id="IPR050206">
    <property type="entry name" value="FtsK/SpoIIIE/SftA"/>
</dbReference>
<keyword evidence="5" id="KW-0812">Transmembrane</keyword>
<feature type="compositionally biased region" description="Basic and acidic residues" evidence="4">
    <location>
        <begin position="733"/>
        <end position="743"/>
    </location>
</feature>
<keyword evidence="7" id="KW-0131">Cell cycle</keyword>
<dbReference type="PANTHER" id="PTHR22683:SF41">
    <property type="entry name" value="DNA TRANSLOCASE FTSK"/>
    <property type="match status" value="1"/>
</dbReference>
<feature type="region of interest" description="Disordered" evidence="4">
    <location>
        <begin position="31"/>
        <end position="64"/>
    </location>
</feature>
<evidence type="ECO:0000256" key="2">
    <source>
        <dbReference type="ARBA" id="ARBA00022840"/>
    </source>
</evidence>
<evidence type="ECO:0000256" key="3">
    <source>
        <dbReference type="PROSITE-ProRule" id="PRU00289"/>
    </source>
</evidence>
<evidence type="ECO:0000259" key="6">
    <source>
        <dbReference type="PROSITE" id="PS50901"/>
    </source>
</evidence>
<accession>A0ABW1GD37</accession>
<keyword evidence="1 3" id="KW-0547">Nucleotide-binding</keyword>
<feature type="binding site" evidence="3">
    <location>
        <begin position="397"/>
        <end position="404"/>
    </location>
    <ligand>
        <name>ATP</name>
        <dbReference type="ChEBI" id="CHEBI:30616"/>
    </ligand>
</feature>
<keyword evidence="8" id="KW-1185">Reference proteome</keyword>
<dbReference type="Gene3D" id="3.40.50.300">
    <property type="entry name" value="P-loop containing nucleotide triphosphate hydrolases"/>
    <property type="match status" value="1"/>
</dbReference>
<reference evidence="8" key="1">
    <citation type="journal article" date="2019" name="Int. J. Syst. Evol. Microbiol.">
        <title>The Global Catalogue of Microorganisms (GCM) 10K type strain sequencing project: providing services to taxonomists for standard genome sequencing and annotation.</title>
        <authorList>
            <consortium name="The Broad Institute Genomics Platform"/>
            <consortium name="The Broad Institute Genome Sequencing Center for Infectious Disease"/>
            <person name="Wu L."/>
            <person name="Ma J."/>
        </authorList>
    </citation>
    <scope>NUCLEOTIDE SEQUENCE [LARGE SCALE GENOMIC DNA]</scope>
    <source>
        <strain evidence="8">JCM 4816</strain>
    </source>
</reference>
<keyword evidence="7" id="KW-0132">Cell division</keyword>
<keyword evidence="5" id="KW-0472">Membrane</keyword>
<feature type="transmembrane region" description="Helical" evidence="5">
    <location>
        <begin position="194"/>
        <end position="212"/>
    </location>
</feature>
<dbReference type="InterPro" id="IPR002543">
    <property type="entry name" value="FtsK_dom"/>
</dbReference>
<keyword evidence="5" id="KW-1133">Transmembrane helix</keyword>
<organism evidence="7 8">
    <name type="scientific">Streptacidiphilus monticola</name>
    <dbReference type="NCBI Taxonomy" id="2161674"/>
    <lineage>
        <taxon>Bacteria</taxon>
        <taxon>Bacillati</taxon>
        <taxon>Actinomycetota</taxon>
        <taxon>Actinomycetes</taxon>
        <taxon>Kitasatosporales</taxon>
        <taxon>Streptomycetaceae</taxon>
        <taxon>Streptacidiphilus</taxon>
    </lineage>
</organism>
<protein>
    <submittedName>
        <fullName evidence="7">Cell division protein FtsK</fullName>
    </submittedName>
</protein>